<sequence length="215" mass="22617">MLIIKHLLLDIATLILLETVAVSPAQAFTLSFQSTDRTLAGNIISPDNGIGISTLFLTGLGGSFSGSLALSGMWVVSGENRWFQRFGMAGMVPAGSIFSNTQLANSMPSDLPPLPSVLASINSTLSISLFCHSDSDCLGDSGGISLNMSFTDSGTDRLYSWVGYSGQIQVTAWNPTGTSIPTTPLPTNSVPEPSSASAFLLLGGGWLLRRKWAIN</sequence>
<dbReference type="InterPro" id="IPR013424">
    <property type="entry name" value="Ice-binding_C"/>
</dbReference>
<dbReference type="Proteomes" id="UP001576780">
    <property type="component" value="Unassembled WGS sequence"/>
</dbReference>
<reference evidence="2 3" key="1">
    <citation type="submission" date="2024-09" db="EMBL/GenBank/DDBJ databases">
        <title>Floridaenema gen nov. (Aerosakkonemataceae, Aerosakkonematales ord. nov., Cyanobacteria) from benthic tropical and subtropical fresh waters, with the description of four new species.</title>
        <authorList>
            <person name="Moretto J.A."/>
            <person name="Berthold D.E."/>
            <person name="Lefler F.W."/>
            <person name="Huang I.-S."/>
            <person name="Laughinghouse H. IV."/>
        </authorList>
    </citation>
    <scope>NUCLEOTIDE SEQUENCE [LARGE SCALE GENOMIC DNA]</scope>
    <source>
        <strain evidence="2 3">BLCC-F167</strain>
    </source>
</reference>
<proteinExistence type="predicted"/>
<keyword evidence="1" id="KW-1133">Transmembrane helix</keyword>
<keyword evidence="1" id="KW-0812">Transmembrane</keyword>
<protein>
    <submittedName>
        <fullName evidence="2">PEP-CTERM sorting domain-containing protein</fullName>
    </submittedName>
</protein>
<comment type="caution">
    <text evidence="2">The sequence shown here is derived from an EMBL/GenBank/DDBJ whole genome shotgun (WGS) entry which is preliminary data.</text>
</comment>
<evidence type="ECO:0000313" key="2">
    <source>
        <dbReference type="EMBL" id="MFB2836409.1"/>
    </source>
</evidence>
<evidence type="ECO:0000313" key="3">
    <source>
        <dbReference type="Proteomes" id="UP001576780"/>
    </source>
</evidence>
<gene>
    <name evidence="2" type="ORF">ACE1CA_17905</name>
</gene>
<organism evidence="2 3">
    <name type="scientific">Floridaenema evergladense BLCC-F167</name>
    <dbReference type="NCBI Taxonomy" id="3153639"/>
    <lineage>
        <taxon>Bacteria</taxon>
        <taxon>Bacillati</taxon>
        <taxon>Cyanobacteriota</taxon>
        <taxon>Cyanophyceae</taxon>
        <taxon>Oscillatoriophycideae</taxon>
        <taxon>Aerosakkonematales</taxon>
        <taxon>Aerosakkonemataceae</taxon>
        <taxon>Floridanema</taxon>
        <taxon>Floridanema evergladense</taxon>
    </lineage>
</organism>
<dbReference type="RefSeq" id="WP_413278792.1">
    <property type="nucleotide sequence ID" value="NZ_JBHFNT010000149.1"/>
</dbReference>
<accession>A0ABV4WMT7</accession>
<dbReference type="EMBL" id="JBHFNT010000149">
    <property type="protein sequence ID" value="MFB2836409.1"/>
    <property type="molecule type" value="Genomic_DNA"/>
</dbReference>
<evidence type="ECO:0000256" key="1">
    <source>
        <dbReference type="SAM" id="Phobius"/>
    </source>
</evidence>
<keyword evidence="1" id="KW-0472">Membrane</keyword>
<keyword evidence="3" id="KW-1185">Reference proteome</keyword>
<dbReference type="NCBIfam" id="TIGR02595">
    <property type="entry name" value="PEP_CTERM"/>
    <property type="match status" value="1"/>
</dbReference>
<feature type="transmembrane region" description="Helical" evidence="1">
    <location>
        <begin position="51"/>
        <end position="76"/>
    </location>
</feature>
<name>A0ABV4WMT7_9CYAN</name>